<dbReference type="SMART" id="SM00220">
    <property type="entry name" value="S_TKc"/>
    <property type="match status" value="1"/>
</dbReference>
<dbReference type="PANTHER" id="PTHR43289:SF34">
    <property type="entry name" value="SERINE_THREONINE-PROTEIN KINASE YBDM-RELATED"/>
    <property type="match status" value="1"/>
</dbReference>
<dbReference type="InterPro" id="IPR000719">
    <property type="entry name" value="Prot_kinase_dom"/>
</dbReference>
<keyword evidence="4 5" id="KW-0067">ATP-binding</keyword>
<gene>
    <name evidence="8" type="ORF">OD750_027330</name>
</gene>
<dbReference type="PANTHER" id="PTHR43289">
    <property type="entry name" value="MITOGEN-ACTIVATED PROTEIN KINASE KINASE KINASE 20-RELATED"/>
    <property type="match status" value="1"/>
</dbReference>
<dbReference type="Gene3D" id="1.25.40.10">
    <property type="entry name" value="Tetratricopeptide repeat domain"/>
    <property type="match status" value="1"/>
</dbReference>
<dbReference type="CDD" id="cd14014">
    <property type="entry name" value="STKc_PknB_like"/>
    <property type="match status" value="1"/>
</dbReference>
<keyword evidence="9" id="KW-1185">Reference proteome</keyword>
<evidence type="ECO:0000256" key="4">
    <source>
        <dbReference type="ARBA" id="ARBA00022840"/>
    </source>
</evidence>
<dbReference type="EMBL" id="JAOVZO020000023">
    <property type="protein sequence ID" value="MDC8016257.1"/>
    <property type="molecule type" value="Genomic_DNA"/>
</dbReference>
<dbReference type="RefSeq" id="WP_263542464.1">
    <property type="nucleotide sequence ID" value="NZ_JAOVZO020000023.1"/>
</dbReference>
<feature type="domain" description="Protein kinase" evidence="7">
    <location>
        <begin position="93"/>
        <end position="369"/>
    </location>
</feature>
<evidence type="ECO:0000313" key="8">
    <source>
        <dbReference type="EMBL" id="MDC8016257.1"/>
    </source>
</evidence>
<keyword evidence="6" id="KW-0812">Transmembrane</keyword>
<dbReference type="InterPro" id="IPR008271">
    <property type="entry name" value="Ser/Thr_kinase_AS"/>
</dbReference>
<dbReference type="AlphaFoldDB" id="A0A9X4BME5"/>
<dbReference type="Pfam" id="PF00069">
    <property type="entry name" value="Pkinase"/>
    <property type="match status" value="1"/>
</dbReference>
<dbReference type="PROSITE" id="PS50011">
    <property type="entry name" value="PROTEIN_KINASE_DOM"/>
    <property type="match status" value="1"/>
</dbReference>
<reference evidence="8" key="1">
    <citation type="submission" date="2023-02" db="EMBL/GenBank/DDBJ databases">
        <title>Tahibacter soli sp. nov. isolated from soil.</title>
        <authorList>
            <person name="Baek J.H."/>
            <person name="Lee J.K."/>
            <person name="Choi D.G."/>
            <person name="Jeon C.O."/>
        </authorList>
    </citation>
    <scope>NUCLEOTIDE SEQUENCE</scope>
    <source>
        <strain evidence="8">BL</strain>
    </source>
</reference>
<dbReference type="InterPro" id="IPR011009">
    <property type="entry name" value="Kinase-like_dom_sf"/>
</dbReference>
<evidence type="ECO:0000256" key="5">
    <source>
        <dbReference type="PROSITE-ProRule" id="PRU10141"/>
    </source>
</evidence>
<evidence type="ECO:0000256" key="6">
    <source>
        <dbReference type="SAM" id="Phobius"/>
    </source>
</evidence>
<evidence type="ECO:0000256" key="2">
    <source>
        <dbReference type="ARBA" id="ARBA00022741"/>
    </source>
</evidence>
<keyword evidence="3 8" id="KW-0418">Kinase</keyword>
<keyword evidence="1" id="KW-0808">Transferase</keyword>
<dbReference type="Gene3D" id="3.30.200.20">
    <property type="entry name" value="Phosphorylase Kinase, domain 1"/>
    <property type="match status" value="1"/>
</dbReference>
<evidence type="ECO:0000313" key="9">
    <source>
        <dbReference type="Proteomes" id="UP001139971"/>
    </source>
</evidence>
<dbReference type="GO" id="GO:0004674">
    <property type="term" value="F:protein serine/threonine kinase activity"/>
    <property type="evidence" value="ECO:0007669"/>
    <property type="project" value="TreeGrafter"/>
</dbReference>
<proteinExistence type="predicted"/>
<accession>A0A9X4BME5</accession>
<keyword evidence="6" id="KW-1133">Transmembrane helix</keyword>
<dbReference type="SUPFAM" id="SSF48452">
    <property type="entry name" value="TPR-like"/>
    <property type="match status" value="1"/>
</dbReference>
<dbReference type="GO" id="GO:0005524">
    <property type="term" value="F:ATP binding"/>
    <property type="evidence" value="ECO:0007669"/>
    <property type="project" value="UniProtKB-UniRule"/>
</dbReference>
<dbReference type="InterPro" id="IPR017441">
    <property type="entry name" value="Protein_kinase_ATP_BS"/>
</dbReference>
<organism evidence="8 9">
    <name type="scientific">Tahibacter soli</name>
    <dbReference type="NCBI Taxonomy" id="2983605"/>
    <lineage>
        <taxon>Bacteria</taxon>
        <taxon>Pseudomonadati</taxon>
        <taxon>Pseudomonadota</taxon>
        <taxon>Gammaproteobacteria</taxon>
        <taxon>Lysobacterales</taxon>
        <taxon>Rhodanobacteraceae</taxon>
        <taxon>Tahibacter</taxon>
    </lineage>
</organism>
<feature type="transmembrane region" description="Helical" evidence="6">
    <location>
        <begin position="394"/>
        <end position="415"/>
    </location>
</feature>
<dbReference type="PROSITE" id="PS00107">
    <property type="entry name" value="PROTEIN_KINASE_ATP"/>
    <property type="match status" value="1"/>
</dbReference>
<sequence length="871" mass="93280">MTASASSLRDDDGARFERLRALFDAGCLLATGDRGRFLARVVDEDVALGGELSRLFAEHDRADTGRSRRALLAMVAELAAVPSHKTGSRIGRYEIRRELGRGGMGVVYLAEDENGAPAAVKVLAASGTRPRFEREWAILAGLAHSRIARFLDAGDTDGGAPYYAMEYVPGVAFGEYCDGAALPVAARLALFLDVCAAVQFAHANLVLHRDIKGDNILVTPEGVPKLIDFGIARSLERDAATRTQQRFFSPVNAAPEQIKGERLGVTCDVYQLGTVLYELLCGQPIFDFRQLTPSQLEHHILDVPPVAPSLVVARGAAGCARLRGCATPRALATVLAGDLDNIVLQALRKKPDERYGSVERLAEDVRAYLSRRPVSARRGHAWYRVRRFASRHRIAVAATVLALATAVSLVAALALQARDLARERDAARHDRDRADTTARFLVDLFKTADPRTALTRDMRIGDVLSSAARGLTLRTDLSGDIRAGLLTALAEVQLSLSDHRAALRLLDEGAAALDAAGLARSAAMASVLQTRARVEGASGNTRAAYALAAEALDLHERLGSPPSARIVARHTAVRALEDFAPARDAIGAYRALLSSVQEASTDASRLARIEIQLSQLLLAERDPAACDLAASASARLRAGLPARHPDVLWAAAAVAACRDETATEPAPAVLADLQSLYAEQVDLLGTRSFVPVATLAWIAAAFHRRGANAAAIAVASEVERAFSTLHDRPQFDSFSALTSLARYELADGRIDAATAHLEQAASMARAIWGEYGAKIAEADGRLGVAYARAGRWEAAETTLRRAAGRARDEGPRAAWIGLELADVEIRRGRIDEASEDLAAIEPTVVAGAARFPEFGTRWTALRARLPAESSP</sequence>
<evidence type="ECO:0000259" key="7">
    <source>
        <dbReference type="PROSITE" id="PS50011"/>
    </source>
</evidence>
<dbReference type="PROSITE" id="PS00108">
    <property type="entry name" value="PROTEIN_KINASE_ST"/>
    <property type="match status" value="1"/>
</dbReference>
<dbReference type="SUPFAM" id="SSF56112">
    <property type="entry name" value="Protein kinase-like (PK-like)"/>
    <property type="match status" value="1"/>
</dbReference>
<evidence type="ECO:0000256" key="3">
    <source>
        <dbReference type="ARBA" id="ARBA00022777"/>
    </source>
</evidence>
<dbReference type="Proteomes" id="UP001139971">
    <property type="component" value="Unassembled WGS sequence"/>
</dbReference>
<dbReference type="Gene3D" id="1.10.510.10">
    <property type="entry name" value="Transferase(Phosphotransferase) domain 1"/>
    <property type="match status" value="1"/>
</dbReference>
<keyword evidence="6" id="KW-0472">Membrane</keyword>
<protein>
    <submittedName>
        <fullName evidence="8">Serine/threonine-protein kinase</fullName>
    </submittedName>
</protein>
<feature type="binding site" evidence="5">
    <location>
        <position position="121"/>
    </location>
    <ligand>
        <name>ATP</name>
        <dbReference type="ChEBI" id="CHEBI:30616"/>
    </ligand>
</feature>
<keyword evidence="2 5" id="KW-0547">Nucleotide-binding</keyword>
<evidence type="ECO:0000256" key="1">
    <source>
        <dbReference type="ARBA" id="ARBA00022679"/>
    </source>
</evidence>
<comment type="caution">
    <text evidence="8">The sequence shown here is derived from an EMBL/GenBank/DDBJ whole genome shotgun (WGS) entry which is preliminary data.</text>
</comment>
<dbReference type="InterPro" id="IPR011990">
    <property type="entry name" value="TPR-like_helical_dom_sf"/>
</dbReference>
<name>A0A9X4BME5_9GAMM</name>